<name>A0A6M3IU31_9ZZZZ</name>
<accession>A0A6M3IU31</accession>
<dbReference type="AlphaFoldDB" id="A0A6M3IU31"/>
<gene>
    <name evidence="1" type="ORF">MM415B01200_0007</name>
</gene>
<organism evidence="1">
    <name type="scientific">viral metagenome</name>
    <dbReference type="NCBI Taxonomy" id="1070528"/>
    <lineage>
        <taxon>unclassified sequences</taxon>
        <taxon>metagenomes</taxon>
        <taxon>organismal metagenomes</taxon>
    </lineage>
</organism>
<evidence type="ECO:0000313" key="1">
    <source>
        <dbReference type="EMBL" id="QJA60062.1"/>
    </source>
</evidence>
<dbReference type="InterPro" id="IPR011050">
    <property type="entry name" value="Pectin_lyase_fold/virulence"/>
</dbReference>
<dbReference type="EMBL" id="MT141394">
    <property type="protein sequence ID" value="QJA60062.1"/>
    <property type="molecule type" value="Genomic_DNA"/>
</dbReference>
<sequence length="628" mass="64928">MGILVGYFDIWQAGYAGASVAVYAAGTSTLLSIYSDEALTVAAANPQTLSSMSQSGRNFGKFATPLYVGSAYELSINGSDRTGVINVPITSLDDEDASSAKVTAAGSSTEHYLYDIVARNVDAVDSGVFLPTSNPAASASTNNATLVASIGKAAALGGGIVRTPAGTYSYTLFSIPANVLVQGGGRGVTILQSQTADKTVTFAGDRAGLAELTLDGVNLGAGSIGVFSKAKNETRFNNVTLKRFETCLSAQGGRRADWKDLYIDNAVTGAKLKGDINLSGASDGDEFRHNEWNGGLVTNCTTAGVHLGFVDRKCWHNSIKDVGFESNSGIALKCTGARWTDLGGCWWTGNATDLVVEDGSDTTLVDENSTIGLHISNFLISAAMSFTGKCQDVIFDAGEFASGTYTLTTVGNSILVIDSTESSTVSIAGNDATQWMRKRRSIGDYPNSSGVTTDATSTEAWSYDLAPGEKVFLEAKVVANGKNVNEYAVYHISQGAYRLGSTLAYDGQTTNFTKGAVLTGATSGATALIIEDSDSGATGTVTLRNIIGEFVDDEAITDSSGGAAFANGVMAHQAAALMGAITSLTAAVEADAAWACIFGVTAGKVRVMVAGAAAKTIDWTVAVQVTSG</sequence>
<dbReference type="SUPFAM" id="SSF51126">
    <property type="entry name" value="Pectin lyase-like"/>
    <property type="match status" value="1"/>
</dbReference>
<protein>
    <submittedName>
        <fullName evidence="1">Uncharacterized protein</fullName>
    </submittedName>
</protein>
<proteinExistence type="predicted"/>
<reference evidence="1" key="1">
    <citation type="submission" date="2020-03" db="EMBL/GenBank/DDBJ databases">
        <title>The deep terrestrial virosphere.</title>
        <authorList>
            <person name="Holmfeldt K."/>
            <person name="Nilsson E."/>
            <person name="Simone D."/>
            <person name="Lopez-Fernandez M."/>
            <person name="Wu X."/>
            <person name="de Brujin I."/>
            <person name="Lundin D."/>
            <person name="Andersson A."/>
            <person name="Bertilsson S."/>
            <person name="Dopson M."/>
        </authorList>
    </citation>
    <scope>NUCLEOTIDE SEQUENCE</scope>
    <source>
        <strain evidence="1">MM415B01200</strain>
    </source>
</reference>